<dbReference type="AlphaFoldDB" id="A0A6J6GWH3"/>
<dbReference type="CDD" id="cd17535">
    <property type="entry name" value="REC_NarL-like"/>
    <property type="match status" value="1"/>
</dbReference>
<feature type="domain" description="Response regulatory" evidence="3">
    <location>
        <begin position="3"/>
        <end position="119"/>
    </location>
</feature>
<dbReference type="PANTHER" id="PTHR45566">
    <property type="entry name" value="HTH-TYPE TRANSCRIPTIONAL REGULATOR YHJB-RELATED"/>
    <property type="match status" value="1"/>
</dbReference>
<dbReference type="InterPro" id="IPR000792">
    <property type="entry name" value="Tscrpt_reg_LuxR_C"/>
</dbReference>
<dbReference type="GO" id="GO:0006355">
    <property type="term" value="P:regulation of DNA-templated transcription"/>
    <property type="evidence" value="ECO:0007669"/>
    <property type="project" value="InterPro"/>
</dbReference>
<dbReference type="SUPFAM" id="SSF46894">
    <property type="entry name" value="C-terminal effector domain of the bipartite response regulators"/>
    <property type="match status" value="1"/>
</dbReference>
<name>A0A6J6GWH3_9ZZZZ</name>
<dbReference type="InterPro" id="IPR016032">
    <property type="entry name" value="Sig_transdc_resp-reg_C-effctor"/>
</dbReference>
<dbReference type="InterPro" id="IPR058245">
    <property type="entry name" value="NreC/VraR/RcsB-like_REC"/>
</dbReference>
<dbReference type="InterPro" id="IPR011006">
    <property type="entry name" value="CheY-like_superfamily"/>
</dbReference>
<dbReference type="InterPro" id="IPR051015">
    <property type="entry name" value="EvgA-like"/>
</dbReference>
<dbReference type="PANTHER" id="PTHR45566:SF2">
    <property type="entry name" value="NARL SUBFAMILY"/>
    <property type="match status" value="1"/>
</dbReference>
<evidence type="ECO:0000259" key="3">
    <source>
        <dbReference type="PROSITE" id="PS50110"/>
    </source>
</evidence>
<dbReference type="SMART" id="SM00448">
    <property type="entry name" value="REC"/>
    <property type="match status" value="1"/>
</dbReference>
<dbReference type="EMBL" id="CAEZUL010000112">
    <property type="protein sequence ID" value="CAB4604079.1"/>
    <property type="molecule type" value="Genomic_DNA"/>
</dbReference>
<dbReference type="SMART" id="SM00421">
    <property type="entry name" value="HTH_LUXR"/>
    <property type="match status" value="1"/>
</dbReference>
<dbReference type="Pfam" id="PF00072">
    <property type="entry name" value="Response_reg"/>
    <property type="match status" value="1"/>
</dbReference>
<organism evidence="4">
    <name type="scientific">freshwater metagenome</name>
    <dbReference type="NCBI Taxonomy" id="449393"/>
    <lineage>
        <taxon>unclassified sequences</taxon>
        <taxon>metagenomes</taxon>
        <taxon>ecological metagenomes</taxon>
    </lineage>
</organism>
<protein>
    <submittedName>
        <fullName evidence="4">Unannotated protein</fullName>
    </submittedName>
</protein>
<dbReference type="Pfam" id="PF00196">
    <property type="entry name" value="GerE"/>
    <property type="match status" value="1"/>
</dbReference>
<proteinExistence type="predicted"/>
<accession>A0A6J6GWH3</accession>
<keyword evidence="1" id="KW-0597">Phosphoprotein</keyword>
<keyword evidence="2" id="KW-0238">DNA-binding</keyword>
<reference evidence="4" key="1">
    <citation type="submission" date="2020-05" db="EMBL/GenBank/DDBJ databases">
        <authorList>
            <person name="Chiriac C."/>
            <person name="Salcher M."/>
            <person name="Ghai R."/>
            <person name="Kavagutti S V."/>
        </authorList>
    </citation>
    <scope>NUCLEOTIDE SEQUENCE</scope>
</reference>
<dbReference type="GO" id="GO:0000160">
    <property type="term" value="P:phosphorelay signal transduction system"/>
    <property type="evidence" value="ECO:0007669"/>
    <property type="project" value="InterPro"/>
</dbReference>
<dbReference type="SUPFAM" id="SSF52172">
    <property type="entry name" value="CheY-like"/>
    <property type="match status" value="1"/>
</dbReference>
<evidence type="ECO:0000256" key="1">
    <source>
        <dbReference type="ARBA" id="ARBA00022553"/>
    </source>
</evidence>
<sequence length="229" mass="25021">MIRVVICDDHEMVREALSAVLNLEDDISVVGMSDSLATTRSAIDAAVPDVLVVDVRLQGESGLDIARMVRSDYANVRIIVLTSFKSDEALVEASEIGASAFLIKTGSADELIRVIRDIAGGKKLIDAAEVQAAIDSLEKKGLSIVRGLDSNDRQIARLISLGYSDKQIAETVFLGLQTVRNRVSRLLTRFEKENRTQLALFFAEYHNDITDKSEVAVTSKGLTEKQSPL</sequence>
<dbReference type="PROSITE" id="PS50110">
    <property type="entry name" value="RESPONSE_REGULATORY"/>
    <property type="match status" value="1"/>
</dbReference>
<gene>
    <name evidence="4" type="ORF">UFOPK1808_00976</name>
</gene>
<dbReference type="GO" id="GO:0003677">
    <property type="term" value="F:DNA binding"/>
    <property type="evidence" value="ECO:0007669"/>
    <property type="project" value="UniProtKB-KW"/>
</dbReference>
<dbReference type="InterPro" id="IPR001789">
    <property type="entry name" value="Sig_transdc_resp-reg_receiver"/>
</dbReference>
<evidence type="ECO:0000256" key="2">
    <source>
        <dbReference type="ARBA" id="ARBA00023125"/>
    </source>
</evidence>
<evidence type="ECO:0000313" key="4">
    <source>
        <dbReference type="EMBL" id="CAB4604079.1"/>
    </source>
</evidence>
<dbReference type="Gene3D" id="3.40.50.2300">
    <property type="match status" value="1"/>
</dbReference>